<evidence type="ECO:0000313" key="3">
    <source>
        <dbReference type="Proteomes" id="UP000583929"/>
    </source>
</evidence>
<name>A0A7J6F6S3_CANSA</name>
<proteinExistence type="predicted"/>
<dbReference type="AlphaFoldDB" id="A0A7J6F6S3"/>
<protein>
    <submittedName>
        <fullName evidence="2">Uncharacterized protein</fullName>
    </submittedName>
</protein>
<organism evidence="2 3">
    <name type="scientific">Cannabis sativa</name>
    <name type="common">Hemp</name>
    <name type="synonym">Marijuana</name>
    <dbReference type="NCBI Taxonomy" id="3483"/>
    <lineage>
        <taxon>Eukaryota</taxon>
        <taxon>Viridiplantae</taxon>
        <taxon>Streptophyta</taxon>
        <taxon>Embryophyta</taxon>
        <taxon>Tracheophyta</taxon>
        <taxon>Spermatophyta</taxon>
        <taxon>Magnoliopsida</taxon>
        <taxon>eudicotyledons</taxon>
        <taxon>Gunneridae</taxon>
        <taxon>Pentapetalae</taxon>
        <taxon>rosids</taxon>
        <taxon>fabids</taxon>
        <taxon>Rosales</taxon>
        <taxon>Cannabaceae</taxon>
        <taxon>Cannabis</taxon>
    </lineage>
</organism>
<sequence length="140" mass="16550">MEDPSGIRDSDDDMDDGCVKNTRGQTTMSELTKLRSEGKTVELEYNIHGEAIAEKKEEIWDEMKSTFKLDYSAKKLTMKRASKMFKNWKTRLTSKYVDAAIRLRPNEFPHRIPKLYKDVITKVEWKKFVKSRLTPEWQQK</sequence>
<reference evidence="2 3" key="1">
    <citation type="journal article" date="2020" name="bioRxiv">
        <title>Sequence and annotation of 42 cannabis genomes reveals extensive copy number variation in cannabinoid synthesis and pathogen resistance genes.</title>
        <authorList>
            <person name="Mckernan K.J."/>
            <person name="Helbert Y."/>
            <person name="Kane L.T."/>
            <person name="Ebling H."/>
            <person name="Zhang L."/>
            <person name="Liu B."/>
            <person name="Eaton Z."/>
            <person name="Mclaughlin S."/>
            <person name="Kingan S."/>
            <person name="Baybayan P."/>
            <person name="Concepcion G."/>
            <person name="Jordan M."/>
            <person name="Riva A."/>
            <person name="Barbazuk W."/>
            <person name="Harkins T."/>
        </authorList>
    </citation>
    <scope>NUCLEOTIDE SEQUENCE [LARGE SCALE GENOMIC DNA]</scope>
    <source>
        <strain evidence="3">cv. Jamaican Lion 4</strain>
        <tissue evidence="2">Leaf</tissue>
    </source>
</reference>
<dbReference type="Proteomes" id="UP000583929">
    <property type="component" value="Unassembled WGS sequence"/>
</dbReference>
<accession>A0A7J6F6S3</accession>
<feature type="region of interest" description="Disordered" evidence="1">
    <location>
        <begin position="1"/>
        <end position="27"/>
    </location>
</feature>
<dbReference type="EMBL" id="JAATIQ010000259">
    <property type="protein sequence ID" value="KAF4366402.1"/>
    <property type="molecule type" value="Genomic_DNA"/>
</dbReference>
<evidence type="ECO:0000313" key="2">
    <source>
        <dbReference type="EMBL" id="KAF4366402.1"/>
    </source>
</evidence>
<keyword evidence="3" id="KW-1185">Reference proteome</keyword>
<gene>
    <name evidence="2" type="ORF">G4B88_019547</name>
</gene>
<evidence type="ECO:0000256" key="1">
    <source>
        <dbReference type="SAM" id="MobiDB-lite"/>
    </source>
</evidence>
<comment type="caution">
    <text evidence="2">The sequence shown here is derived from an EMBL/GenBank/DDBJ whole genome shotgun (WGS) entry which is preliminary data.</text>
</comment>